<organism evidence="1 2">
    <name type="scientific">Camellia lanceoleosa</name>
    <dbReference type="NCBI Taxonomy" id="1840588"/>
    <lineage>
        <taxon>Eukaryota</taxon>
        <taxon>Viridiplantae</taxon>
        <taxon>Streptophyta</taxon>
        <taxon>Embryophyta</taxon>
        <taxon>Tracheophyta</taxon>
        <taxon>Spermatophyta</taxon>
        <taxon>Magnoliopsida</taxon>
        <taxon>eudicotyledons</taxon>
        <taxon>Gunneridae</taxon>
        <taxon>Pentapetalae</taxon>
        <taxon>asterids</taxon>
        <taxon>Ericales</taxon>
        <taxon>Theaceae</taxon>
        <taxon>Camellia</taxon>
    </lineage>
</organism>
<dbReference type="Proteomes" id="UP001060215">
    <property type="component" value="Chromosome 13"/>
</dbReference>
<evidence type="ECO:0000313" key="1">
    <source>
        <dbReference type="EMBL" id="KAI7993149.1"/>
    </source>
</evidence>
<keyword evidence="2" id="KW-1185">Reference proteome</keyword>
<evidence type="ECO:0000313" key="2">
    <source>
        <dbReference type="Proteomes" id="UP001060215"/>
    </source>
</evidence>
<name>A0ACC0FX60_9ERIC</name>
<accession>A0ACC0FX60</accession>
<proteinExistence type="predicted"/>
<reference evidence="1 2" key="1">
    <citation type="journal article" date="2022" name="Plant J.">
        <title>Chromosome-level genome of Camellia lanceoleosa provides a valuable resource for understanding genome evolution and self-incompatibility.</title>
        <authorList>
            <person name="Gong W."/>
            <person name="Xiao S."/>
            <person name="Wang L."/>
            <person name="Liao Z."/>
            <person name="Chang Y."/>
            <person name="Mo W."/>
            <person name="Hu G."/>
            <person name="Li W."/>
            <person name="Zhao G."/>
            <person name="Zhu H."/>
            <person name="Hu X."/>
            <person name="Ji K."/>
            <person name="Xiang X."/>
            <person name="Song Q."/>
            <person name="Yuan D."/>
            <person name="Jin S."/>
            <person name="Zhang L."/>
        </authorList>
    </citation>
    <scope>NUCLEOTIDE SEQUENCE [LARGE SCALE GENOMIC DNA]</scope>
    <source>
        <strain evidence="1">SQ_2022a</strain>
    </source>
</reference>
<protein>
    <submittedName>
        <fullName evidence="1">Splicing factor 3B subunit 1</fullName>
    </submittedName>
</protein>
<comment type="caution">
    <text evidence="1">The sequence shown here is derived from an EMBL/GenBank/DDBJ whole genome shotgun (WGS) entry which is preliminary data.</text>
</comment>
<dbReference type="EMBL" id="CM045770">
    <property type="protein sequence ID" value="KAI7993149.1"/>
    <property type="molecule type" value="Genomic_DNA"/>
</dbReference>
<sequence>MRKKLKLLNLIGICRIRLRGLGGGMQPQLQEELVMRLLLLSRRNRWDETPTPGRLADSDATPAGGGVTPGATPAGMTWDATPKLAGLATPTPNDRGQGGMRLLQQWVVPHQWLVLLPAAAYTPGVTPVEGLNLHPNPGAINLRGAITPEQYNLLRWEKDIEERNRPLTDEELDAMFPQEGYKILEPPPSYVPIRTPARKLLATPTPLGTPLYSIPEENRGQQFDVPKELPGGLPFMKPEDYQYFGALLNEEEEEELTAEEQKERKIMKLLLKVKNGTPPQRKTALRQLTDKAREFGAGPLFNRILPLLMQPTLEDQERHLLVKVIDRVLYKLDELVRPYVHKILVVIEPLLIDEDYYARVEGREIISNLSKAAGLATMIAAMRPDIDNIDEYVRNTTARAFSVVASALGIPALLPFLKAVCQSKKSWQARHTGIKIVQQIAILIGCAVLPHLRSLVEIIEHGLNDENQKVRTITALSLAALAEAGSIWY</sequence>
<gene>
    <name evidence="1" type="ORF">LOK49_LG12G02326</name>
</gene>